<evidence type="ECO:0000313" key="2">
    <source>
        <dbReference type="EMBL" id="ACK49101.1"/>
    </source>
</evidence>
<sequence>MRGIGFSKARRLSHLAACIAGLAAAAGGAGGAAAANYEFLAAPHTDLNRVYRLDRATGEVGACQYGLKDGSVGVTLCYAPGEGAGPQASSEYSLVASRHEREGGVFRVDLRTGMMSICYVLNEAVVCTPQAR</sequence>
<protein>
    <submittedName>
        <fullName evidence="2">Uncharacterized protein</fullName>
    </submittedName>
</protein>
<name>B8ELA6_METSB</name>
<accession>B8ELA6</accession>
<proteinExistence type="predicted"/>
<keyword evidence="1" id="KW-0732">Signal</keyword>
<gene>
    <name evidence="2" type="ordered locus">Msil_0119</name>
</gene>
<dbReference type="EMBL" id="CP001280">
    <property type="protein sequence ID" value="ACK49101.1"/>
    <property type="molecule type" value="Genomic_DNA"/>
</dbReference>
<dbReference type="HOGENOM" id="CLU_143447_0_0_5"/>
<organism evidence="2 3">
    <name type="scientific">Methylocella silvestris (strain DSM 15510 / CIP 108128 / LMG 27833 / NCIMB 13906 / BL2)</name>
    <dbReference type="NCBI Taxonomy" id="395965"/>
    <lineage>
        <taxon>Bacteria</taxon>
        <taxon>Pseudomonadati</taxon>
        <taxon>Pseudomonadota</taxon>
        <taxon>Alphaproteobacteria</taxon>
        <taxon>Hyphomicrobiales</taxon>
        <taxon>Beijerinckiaceae</taxon>
        <taxon>Methylocella</taxon>
    </lineage>
</organism>
<dbReference type="OrthoDB" id="8448638at2"/>
<dbReference type="STRING" id="395965.Msil_0119"/>
<evidence type="ECO:0000313" key="3">
    <source>
        <dbReference type="Proteomes" id="UP000002257"/>
    </source>
</evidence>
<reference evidence="2 3" key="1">
    <citation type="journal article" date="2010" name="J. Bacteriol.">
        <title>Complete genome sequence of the aerobic facultative methanotroph Methylocella silvestris BL2.</title>
        <authorList>
            <person name="Chen Y."/>
            <person name="Crombie A."/>
            <person name="Rahman M.T."/>
            <person name="Dedysh S.N."/>
            <person name="Liesack W."/>
            <person name="Stott M.B."/>
            <person name="Alam M."/>
            <person name="Theisen A.R."/>
            <person name="Murrell J.C."/>
            <person name="Dunfield P.F."/>
        </authorList>
    </citation>
    <scope>NUCLEOTIDE SEQUENCE [LARGE SCALE GENOMIC DNA]</scope>
    <source>
        <strain evidence="3">DSM 15510 / CIP 108128 / LMG 27833 / NCIMB 13906 / BL2</strain>
    </source>
</reference>
<dbReference type="AlphaFoldDB" id="B8ELA6"/>
<keyword evidence="3" id="KW-1185">Reference proteome</keyword>
<dbReference type="RefSeq" id="WP_012589171.1">
    <property type="nucleotide sequence ID" value="NC_011666.1"/>
</dbReference>
<dbReference type="eggNOG" id="ENOG5032818">
    <property type="taxonomic scope" value="Bacteria"/>
</dbReference>
<feature type="chain" id="PRO_5002868512" evidence="1">
    <location>
        <begin position="35"/>
        <end position="132"/>
    </location>
</feature>
<dbReference type="KEGG" id="msl:Msil_0119"/>
<dbReference type="Proteomes" id="UP000002257">
    <property type="component" value="Chromosome"/>
</dbReference>
<feature type="signal peptide" evidence="1">
    <location>
        <begin position="1"/>
        <end position="34"/>
    </location>
</feature>
<evidence type="ECO:0000256" key="1">
    <source>
        <dbReference type="SAM" id="SignalP"/>
    </source>
</evidence>